<sequence>MIAYQTNGRWFVRVEGGHRNRDTVPAETLEVPEKPQPVACWRDEHEDSCGHGTSWFTQFRAGDVTFCVESFVWHPAPGYSWLESWESFSDMEPPQMGEAWAWTGNGWEPIEHPMSAEGVSQ</sequence>
<organism evidence="1 2">
    <name type="scientific">Kyrpidia spormannii</name>
    <dbReference type="NCBI Taxonomy" id="2055160"/>
    <lineage>
        <taxon>Bacteria</taxon>
        <taxon>Bacillati</taxon>
        <taxon>Bacillota</taxon>
        <taxon>Bacilli</taxon>
        <taxon>Bacillales</taxon>
        <taxon>Alicyclobacillaceae</taxon>
        <taxon>Kyrpidia</taxon>
    </lineage>
</organism>
<name>A0A2K8N527_9BACL</name>
<dbReference type="EMBL" id="CP024955">
    <property type="protein sequence ID" value="ATY83917.1"/>
    <property type="molecule type" value="Genomic_DNA"/>
</dbReference>
<dbReference type="AlphaFoldDB" id="A0A2K8N527"/>
<evidence type="ECO:0000313" key="2">
    <source>
        <dbReference type="Proteomes" id="UP000231932"/>
    </source>
</evidence>
<accession>A0A2K8N527</accession>
<dbReference type="RefSeq" id="WP_100666753.1">
    <property type="nucleotide sequence ID" value="NZ_CP024955.1"/>
</dbReference>
<evidence type="ECO:0008006" key="3">
    <source>
        <dbReference type="Google" id="ProtNLM"/>
    </source>
</evidence>
<dbReference type="OrthoDB" id="9827055at2"/>
<dbReference type="KEGG" id="kyr:CVV65_02170"/>
<evidence type="ECO:0000313" key="1">
    <source>
        <dbReference type="EMBL" id="ATY83917.1"/>
    </source>
</evidence>
<protein>
    <recommendedName>
        <fullName evidence="3">DUF551 domain-containing protein</fullName>
    </recommendedName>
</protein>
<gene>
    <name evidence="1" type="ORF">CVV65_02170</name>
</gene>
<dbReference type="Proteomes" id="UP000231932">
    <property type="component" value="Chromosome"/>
</dbReference>
<proteinExistence type="predicted"/>
<reference evidence="2" key="1">
    <citation type="submission" date="2017-11" db="EMBL/GenBank/DDBJ databases">
        <title>Complete Genome Sequence of Kyrpidia sp. Strain EA-1, a thermophilic, hydrogen-oxidizing Bacterium, isolated from the Azores.</title>
        <authorList>
            <person name="Reiner J.E."/>
            <person name="Lapp C.J."/>
            <person name="Bunk B."/>
            <person name="Gescher J."/>
        </authorList>
    </citation>
    <scope>NUCLEOTIDE SEQUENCE [LARGE SCALE GENOMIC DNA]</scope>
    <source>
        <strain evidence="2">EA-1</strain>
    </source>
</reference>
<keyword evidence="2" id="KW-1185">Reference proteome</keyword>